<feature type="compositionally biased region" description="Gly residues" evidence="1">
    <location>
        <begin position="197"/>
        <end position="209"/>
    </location>
</feature>
<feature type="region of interest" description="Disordered" evidence="1">
    <location>
        <begin position="1"/>
        <end position="92"/>
    </location>
</feature>
<proteinExistence type="predicted"/>
<feature type="compositionally biased region" description="Pro residues" evidence="1">
    <location>
        <begin position="172"/>
        <end position="186"/>
    </location>
</feature>
<dbReference type="EMBL" id="LGRX02004516">
    <property type="protein sequence ID" value="KAK3280142.1"/>
    <property type="molecule type" value="Genomic_DNA"/>
</dbReference>
<organism evidence="2 3">
    <name type="scientific">Cymbomonas tetramitiformis</name>
    <dbReference type="NCBI Taxonomy" id="36881"/>
    <lineage>
        <taxon>Eukaryota</taxon>
        <taxon>Viridiplantae</taxon>
        <taxon>Chlorophyta</taxon>
        <taxon>Pyramimonadophyceae</taxon>
        <taxon>Pyramimonadales</taxon>
        <taxon>Pyramimonadaceae</taxon>
        <taxon>Cymbomonas</taxon>
    </lineage>
</organism>
<protein>
    <submittedName>
        <fullName evidence="2">Uncharacterized protein</fullName>
    </submittedName>
</protein>
<keyword evidence="3" id="KW-1185">Reference proteome</keyword>
<feature type="compositionally biased region" description="Basic and acidic residues" evidence="1">
    <location>
        <begin position="66"/>
        <end position="83"/>
    </location>
</feature>
<evidence type="ECO:0000313" key="2">
    <source>
        <dbReference type="EMBL" id="KAK3280142.1"/>
    </source>
</evidence>
<reference evidence="2 3" key="1">
    <citation type="journal article" date="2015" name="Genome Biol. Evol.">
        <title>Comparative Genomics of a Bacterivorous Green Alga Reveals Evolutionary Causalities and Consequences of Phago-Mixotrophic Mode of Nutrition.</title>
        <authorList>
            <person name="Burns J.A."/>
            <person name="Paasch A."/>
            <person name="Narechania A."/>
            <person name="Kim E."/>
        </authorList>
    </citation>
    <scope>NUCLEOTIDE SEQUENCE [LARGE SCALE GENOMIC DNA]</scope>
    <source>
        <strain evidence="2 3">PLY_AMNH</strain>
    </source>
</reference>
<feature type="region of interest" description="Disordered" evidence="1">
    <location>
        <begin position="145"/>
        <end position="209"/>
    </location>
</feature>
<comment type="caution">
    <text evidence="2">The sequence shown here is derived from an EMBL/GenBank/DDBJ whole genome shotgun (WGS) entry which is preliminary data.</text>
</comment>
<name>A0AAE0LCK6_9CHLO</name>
<feature type="compositionally biased region" description="Low complexity" evidence="1">
    <location>
        <begin position="39"/>
        <end position="48"/>
    </location>
</feature>
<dbReference type="Proteomes" id="UP001190700">
    <property type="component" value="Unassembled WGS sequence"/>
</dbReference>
<sequence>MSLPAAELLPDHDKEALRQAGGANGGRALALPAPPRASPHPGAHGGPPARAPPQHKPQGRPQPPRGEGDPSKSWKGAGDKRVTYGDIIPAPHWNAGPQGMTMPQSDPQRHLLILLQRLPPAPMAGSNVPDADKLMDVMLSMRPSLYAGQGPSGGPPDGPPDWHPGGAGPLRVPTPPPRHFRSPPPSHHNQIAMHAGPGQGGMGGTGYQGNVGGGMGEMGMVMGAGGHGGVKRKQIKVS</sequence>
<evidence type="ECO:0000256" key="1">
    <source>
        <dbReference type="SAM" id="MobiDB-lite"/>
    </source>
</evidence>
<evidence type="ECO:0000313" key="3">
    <source>
        <dbReference type="Proteomes" id="UP001190700"/>
    </source>
</evidence>
<gene>
    <name evidence="2" type="ORF">CYMTET_12009</name>
</gene>
<dbReference type="AlphaFoldDB" id="A0AAE0LCK6"/>
<feature type="compositionally biased region" description="Pro residues" evidence="1">
    <location>
        <begin position="153"/>
        <end position="162"/>
    </location>
</feature>
<accession>A0AAE0LCK6</accession>
<feature type="compositionally biased region" description="Pro residues" evidence="1">
    <location>
        <begin position="49"/>
        <end position="64"/>
    </location>
</feature>